<protein>
    <recommendedName>
        <fullName evidence="4">Secreted protein</fullName>
    </recommendedName>
</protein>
<keyword evidence="1" id="KW-0732">Signal</keyword>
<name>A0A077ZRX5_STYLE</name>
<organism evidence="2 3">
    <name type="scientific">Stylonychia lemnae</name>
    <name type="common">Ciliate</name>
    <dbReference type="NCBI Taxonomy" id="5949"/>
    <lineage>
        <taxon>Eukaryota</taxon>
        <taxon>Sar</taxon>
        <taxon>Alveolata</taxon>
        <taxon>Ciliophora</taxon>
        <taxon>Intramacronucleata</taxon>
        <taxon>Spirotrichea</taxon>
        <taxon>Stichotrichia</taxon>
        <taxon>Sporadotrichida</taxon>
        <taxon>Oxytrichidae</taxon>
        <taxon>Stylonychinae</taxon>
        <taxon>Stylonychia</taxon>
    </lineage>
</organism>
<reference evidence="2 3" key="1">
    <citation type="submission" date="2014-06" db="EMBL/GenBank/DDBJ databases">
        <authorList>
            <person name="Swart Estienne"/>
        </authorList>
    </citation>
    <scope>NUCLEOTIDE SEQUENCE [LARGE SCALE GENOMIC DNA]</scope>
    <source>
        <strain evidence="2 3">130c</strain>
    </source>
</reference>
<dbReference type="EMBL" id="CCKQ01001128">
    <property type="protein sequence ID" value="CDW72229.1"/>
    <property type="molecule type" value="Genomic_DNA"/>
</dbReference>
<dbReference type="InParanoid" id="A0A077ZRX5"/>
<accession>A0A077ZRX5</accession>
<evidence type="ECO:0000313" key="2">
    <source>
        <dbReference type="EMBL" id="CDW72229.1"/>
    </source>
</evidence>
<gene>
    <name evidence="2" type="primary">Contig15407.g16428</name>
    <name evidence="2" type="ORF">STYLEM_1186</name>
</gene>
<evidence type="ECO:0000256" key="1">
    <source>
        <dbReference type="SAM" id="SignalP"/>
    </source>
</evidence>
<proteinExistence type="predicted"/>
<keyword evidence="3" id="KW-1185">Reference proteome</keyword>
<sequence length="64" mass="7301">MAEVIILVVLKVDAAVCQLFQEGCDVRQIGVQAQSVRNQEVRAKALFTKEDNRCFQHNHNLQTF</sequence>
<dbReference type="AlphaFoldDB" id="A0A077ZRX5"/>
<evidence type="ECO:0008006" key="4">
    <source>
        <dbReference type="Google" id="ProtNLM"/>
    </source>
</evidence>
<feature type="signal peptide" evidence="1">
    <location>
        <begin position="1"/>
        <end position="17"/>
    </location>
</feature>
<dbReference type="Proteomes" id="UP000039865">
    <property type="component" value="Unassembled WGS sequence"/>
</dbReference>
<feature type="chain" id="PRO_5001728927" description="Secreted protein" evidence="1">
    <location>
        <begin position="18"/>
        <end position="64"/>
    </location>
</feature>
<evidence type="ECO:0000313" key="3">
    <source>
        <dbReference type="Proteomes" id="UP000039865"/>
    </source>
</evidence>